<accession>A0ABU4S2U4</accession>
<dbReference type="EMBL" id="JAXAFO010000032">
    <property type="protein sequence ID" value="MDX6850802.1"/>
    <property type="molecule type" value="Genomic_DNA"/>
</dbReference>
<proteinExistence type="inferred from homology"/>
<protein>
    <submittedName>
        <fullName evidence="4">Type II toxin-antitoxin system RatA family toxin</fullName>
    </submittedName>
</protein>
<dbReference type="PANTHER" id="PTHR12901">
    <property type="entry name" value="SPERM PROTEIN HOMOLOG"/>
    <property type="match status" value="1"/>
</dbReference>
<dbReference type="Gene3D" id="3.30.530.20">
    <property type="match status" value="1"/>
</dbReference>
<dbReference type="CDD" id="cd07813">
    <property type="entry name" value="COQ10p_like"/>
    <property type="match status" value="1"/>
</dbReference>
<dbReference type="RefSeq" id="WP_302720937.1">
    <property type="nucleotide sequence ID" value="NZ_JAULRU010000220.1"/>
</dbReference>
<comment type="similarity">
    <text evidence="1">Belongs to the ribosome association toxin RatA family.</text>
</comment>
<keyword evidence="2" id="KW-1277">Toxin-antitoxin system</keyword>
<dbReference type="SUPFAM" id="SSF55961">
    <property type="entry name" value="Bet v1-like"/>
    <property type="match status" value="1"/>
</dbReference>
<evidence type="ECO:0000256" key="2">
    <source>
        <dbReference type="ARBA" id="ARBA00022649"/>
    </source>
</evidence>
<name>A0ABU4S2U4_9GAMM</name>
<dbReference type="PANTHER" id="PTHR12901:SF10">
    <property type="entry name" value="COENZYME Q-BINDING PROTEIN COQ10, MITOCHONDRIAL"/>
    <property type="match status" value="1"/>
</dbReference>
<dbReference type="InterPro" id="IPR044996">
    <property type="entry name" value="COQ10-like"/>
</dbReference>
<evidence type="ECO:0000313" key="4">
    <source>
        <dbReference type="EMBL" id="MDX6850802.1"/>
    </source>
</evidence>
<dbReference type="Pfam" id="PF03364">
    <property type="entry name" value="Polyketide_cyc"/>
    <property type="match status" value="1"/>
</dbReference>
<evidence type="ECO:0000259" key="3">
    <source>
        <dbReference type="Pfam" id="PF03364"/>
    </source>
</evidence>
<evidence type="ECO:0000256" key="1">
    <source>
        <dbReference type="ARBA" id="ARBA00008918"/>
    </source>
</evidence>
<dbReference type="InterPro" id="IPR023393">
    <property type="entry name" value="START-like_dom_sf"/>
</dbReference>
<keyword evidence="5" id="KW-1185">Reference proteome</keyword>
<reference evidence="4 5" key="1">
    <citation type="submission" date="2023-11" db="EMBL/GenBank/DDBJ databases">
        <title>Gilvimarinus fulvus sp. nov., isolated from the surface of Kelp.</title>
        <authorList>
            <person name="Sun Y.Y."/>
            <person name="Gong Y."/>
            <person name="Du Z.J."/>
        </authorList>
    </citation>
    <scope>NUCLEOTIDE SEQUENCE [LARGE SCALE GENOMIC DNA]</scope>
    <source>
        <strain evidence="4 5">SDUM040013</strain>
    </source>
</reference>
<dbReference type="InterPro" id="IPR005031">
    <property type="entry name" value="COQ10_START"/>
</dbReference>
<feature type="domain" description="Coenzyme Q-binding protein COQ10 START" evidence="3">
    <location>
        <begin position="12"/>
        <end position="134"/>
    </location>
</feature>
<evidence type="ECO:0000313" key="5">
    <source>
        <dbReference type="Proteomes" id="UP001273505"/>
    </source>
</evidence>
<organism evidence="4 5">
    <name type="scientific">Gilvimarinus gilvus</name>
    <dbReference type="NCBI Taxonomy" id="3058038"/>
    <lineage>
        <taxon>Bacteria</taxon>
        <taxon>Pseudomonadati</taxon>
        <taxon>Pseudomonadota</taxon>
        <taxon>Gammaproteobacteria</taxon>
        <taxon>Cellvibrionales</taxon>
        <taxon>Cellvibrionaceae</taxon>
        <taxon>Gilvimarinus</taxon>
    </lineage>
</organism>
<gene>
    <name evidence="4" type="ORF">SCD92_15620</name>
</gene>
<sequence>MGHRIERSESIHFSCQQMFELVNDIEAYPEYMEGCQKAEILNSGEGWLEARLSLGMGGISQSFVTRNTLHPPHSMTLDLLDGPFREFKGEWRFANEGDQCKVTLELVFSMKNPLLAFAANRMFEQIAESQVKALCHRASQIYAN</sequence>
<comment type="caution">
    <text evidence="4">The sequence shown here is derived from an EMBL/GenBank/DDBJ whole genome shotgun (WGS) entry which is preliminary data.</text>
</comment>
<dbReference type="Proteomes" id="UP001273505">
    <property type="component" value="Unassembled WGS sequence"/>
</dbReference>